<feature type="domain" description="HTH tetR-type" evidence="2">
    <location>
        <begin position="1"/>
        <end position="45"/>
    </location>
</feature>
<keyword evidence="1" id="KW-0238">DNA-binding</keyword>
<gene>
    <name evidence="3" type="ORF">S03H2_40671</name>
</gene>
<organism evidence="3">
    <name type="scientific">marine sediment metagenome</name>
    <dbReference type="NCBI Taxonomy" id="412755"/>
    <lineage>
        <taxon>unclassified sequences</taxon>
        <taxon>metagenomes</taxon>
        <taxon>ecological metagenomes</taxon>
    </lineage>
</organism>
<evidence type="ECO:0000256" key="1">
    <source>
        <dbReference type="ARBA" id="ARBA00023125"/>
    </source>
</evidence>
<dbReference type="GO" id="GO:0003677">
    <property type="term" value="F:DNA binding"/>
    <property type="evidence" value="ECO:0007669"/>
    <property type="project" value="UniProtKB-KW"/>
</dbReference>
<dbReference type="InterPro" id="IPR001647">
    <property type="entry name" value="HTH_TetR"/>
</dbReference>
<reference evidence="3" key="1">
    <citation type="journal article" date="2014" name="Front. Microbiol.">
        <title>High frequency of phylogenetically diverse reductive dehalogenase-homologous genes in deep subseafloor sedimentary metagenomes.</title>
        <authorList>
            <person name="Kawai M."/>
            <person name="Futagami T."/>
            <person name="Toyoda A."/>
            <person name="Takaki Y."/>
            <person name="Nishi S."/>
            <person name="Hori S."/>
            <person name="Arai W."/>
            <person name="Tsubouchi T."/>
            <person name="Morono Y."/>
            <person name="Uchiyama I."/>
            <person name="Ito T."/>
            <person name="Fujiyama A."/>
            <person name="Inagaki F."/>
            <person name="Takami H."/>
        </authorList>
    </citation>
    <scope>NUCLEOTIDE SEQUENCE</scope>
    <source>
        <strain evidence="3">Expedition CK06-06</strain>
    </source>
</reference>
<dbReference type="SUPFAM" id="SSF46689">
    <property type="entry name" value="Homeodomain-like"/>
    <property type="match status" value="1"/>
</dbReference>
<evidence type="ECO:0000259" key="2">
    <source>
        <dbReference type="PROSITE" id="PS50977"/>
    </source>
</evidence>
<proteinExistence type="predicted"/>
<accession>X1GKT7</accession>
<dbReference type="EMBL" id="BARU01025232">
    <property type="protein sequence ID" value="GAH58506.1"/>
    <property type="molecule type" value="Genomic_DNA"/>
</dbReference>
<sequence>MIEAAFRVILKHRLHNLTARNVAKELNSSVAPIYSYFDSMDNLAR</sequence>
<dbReference type="Gene3D" id="1.10.357.10">
    <property type="entry name" value="Tetracycline Repressor, domain 2"/>
    <property type="match status" value="1"/>
</dbReference>
<dbReference type="AlphaFoldDB" id="X1GKT7"/>
<comment type="caution">
    <text evidence="3">The sequence shown here is derived from an EMBL/GenBank/DDBJ whole genome shotgun (WGS) entry which is preliminary data.</text>
</comment>
<evidence type="ECO:0000313" key="3">
    <source>
        <dbReference type="EMBL" id="GAH58506.1"/>
    </source>
</evidence>
<dbReference type="PROSITE" id="PS50977">
    <property type="entry name" value="HTH_TETR_2"/>
    <property type="match status" value="1"/>
</dbReference>
<dbReference type="InterPro" id="IPR009057">
    <property type="entry name" value="Homeodomain-like_sf"/>
</dbReference>
<protein>
    <recommendedName>
        <fullName evidence="2">HTH tetR-type domain-containing protein</fullName>
    </recommendedName>
</protein>
<name>X1GKT7_9ZZZZ</name>
<dbReference type="Pfam" id="PF00440">
    <property type="entry name" value="TetR_N"/>
    <property type="match status" value="1"/>
</dbReference>
<feature type="non-terminal residue" evidence="3">
    <location>
        <position position="45"/>
    </location>
</feature>